<sequence>MEKGKFKKLNKATVATILAASGVAVVVPQPTFANTFKDLNPNADYYGPVMELTNRGIISGYSDGTFRPNSIVTRGQAAKMLALALKLDIENVVNPNFKDVPTNYQFYKYIAALVQEGLIDGYSDQTFRPDEPITRGQIAKILTLGYRFSVATKLTHHFEDVPSNNSNAYYIQTLINLNITKGVSPVSFKPNDPITRGQMATFIVRAENADGSGMAVNTVGKIEGNKVYINSVPYSIDPSLTSIFNESNEAILKDAYVEGTFSGKTIKSLSKLTINASGSENRKLQFDGKNTSYSGQLIVNGNYVEFKNWTLSGTVTIGETPRKSLSYYTNRLQNVRIASLNGVGFIDWTKPTEPEDNEFLNPDENEQLKDKPSKNGSSKVIDRMPVIERYVDFTNCTVNRLVIEQNRTYVTGDKKFGSITVQKNVEQFELYADAETMYIETDTSVIMYGSSDIDKVYKNSYYDVYFNSDSYIDILAVDNSYGWIDIGDNAYIDKAILPVGKGVNDIFDDFTNDSENIGDIEDENGDDVDKDPGDDEVADNTNPEIIDLDVIPSGDGGEAQLTANESGTYYYVVRSAEDIEKGIQSAPSVREIIVGARGSGQVIEDQTAFFEITGLEEEKEYILYVVVVDAAENVSNVESKPFTTTDGTLPQVNNLTARPLHGGQRIEFSFRPSEPGEYFYYIRIKSTAPDPTTEDIIRNPYGRGTINSLTDLENGFVTDIASGLANNTEYELYVVMRDKWGNISNDPPQKATVKTGDLDNTPPFIVDGKLNVLNYEENTFYFEVSEELDPETAQNTQNYLLSGTGIINTSGQEEIYPEKVVYDKTNNRIILTIPSLTGFVNGDNLIVTVLPSVKDIAYNDFENTSNVHPTATPRNRAEYIHSDTLLPVLTLIGEPEVNPSKTAALVTYRANKAGTYHYVIMESGIDPSAIDGREMIKAIQDNATTLNVTSGDTVVGIDIVGSNGNNPAQLGEQTVNIPFPNRTALNPYKSYDLYIVLRDRSGNISQVRSTPLIADELPPTITGVDVKVNEGDRSAVLSFTSTEMGEYYYLVRKEGEDPALPTDEDELKAYILENGNKREMRELGNSVSLNGLDPHEDYMLYLAAKDVFGNVTIYKNHRVNNQGKELQHDGLMAYKFYTDGTAPKIGEVVRKLSRAEFEVVNNPASLSGTGNFESVTYEENKTFLVTFSESIILDDPTQSFFVIRDEDGNPIDKTKYTFVFEDYYDETKPNTVNSPKNTWSPRRMIIKFNEEMKSSFSVVIDANAVDINKPDAFGGNNKFEGNTPLGNNAIGHYKYPTTTANNEILAGALTGNITSVGNYKYSSTMDLLVQINTTLDWKQTYYFAVANVSAQDLTADDIIRVVDKGTTIQGVTAGGKDELDVSTISEGSFVLHLKTPVSGQVFTTGQKIYLLTVDQYGNVVMAMDRENNQNNYILITAP</sequence>
<feature type="domain" description="SLH" evidence="4">
    <location>
        <begin position="154"/>
        <end position="217"/>
    </location>
</feature>
<feature type="domain" description="SLH" evidence="4">
    <location>
        <begin position="96"/>
        <end position="153"/>
    </location>
</feature>
<evidence type="ECO:0000256" key="3">
    <source>
        <dbReference type="SAM" id="SignalP"/>
    </source>
</evidence>
<gene>
    <name evidence="5" type="ORF">EKG35_00735</name>
</gene>
<evidence type="ECO:0000256" key="1">
    <source>
        <dbReference type="ARBA" id="ARBA00022729"/>
    </source>
</evidence>
<dbReference type="PROSITE" id="PS51272">
    <property type="entry name" value="SLH"/>
    <property type="match status" value="3"/>
</dbReference>
<feature type="signal peptide" evidence="3">
    <location>
        <begin position="1"/>
        <end position="33"/>
    </location>
</feature>
<keyword evidence="6" id="KW-1185">Reference proteome</keyword>
<dbReference type="PANTHER" id="PTHR43308:SF5">
    <property type="entry name" value="S-LAYER PROTEIN _ PEPTIDOGLYCAN ENDO-BETA-N-ACETYLGLUCOSAMINIDASE"/>
    <property type="match status" value="1"/>
</dbReference>
<feature type="chain" id="PRO_5019461148" evidence="3">
    <location>
        <begin position="34"/>
        <end position="1438"/>
    </location>
</feature>
<dbReference type="InterPro" id="IPR001119">
    <property type="entry name" value="SLH_dom"/>
</dbReference>
<accession>A0A431UXM8</accession>
<dbReference type="EMBL" id="RXNR01000002">
    <property type="protein sequence ID" value="RTQ96210.1"/>
    <property type="molecule type" value="Genomic_DNA"/>
</dbReference>
<dbReference type="PANTHER" id="PTHR43308">
    <property type="entry name" value="OUTER MEMBRANE PROTEIN ALPHA-RELATED"/>
    <property type="match status" value="1"/>
</dbReference>
<name>A0A431UXM8_9BACI</name>
<evidence type="ECO:0000313" key="6">
    <source>
        <dbReference type="Proteomes" id="UP000276349"/>
    </source>
</evidence>
<feature type="compositionally biased region" description="Acidic residues" evidence="2">
    <location>
        <begin position="354"/>
        <end position="365"/>
    </location>
</feature>
<feature type="compositionally biased region" description="Acidic residues" evidence="2">
    <location>
        <begin position="515"/>
        <end position="538"/>
    </location>
</feature>
<dbReference type="RefSeq" id="WP_126292393.1">
    <property type="nucleotide sequence ID" value="NZ_CP155468.1"/>
</dbReference>
<feature type="domain" description="SLH" evidence="4">
    <location>
        <begin position="32"/>
        <end position="95"/>
    </location>
</feature>
<proteinExistence type="predicted"/>
<dbReference type="Pfam" id="PF00395">
    <property type="entry name" value="SLH"/>
    <property type="match status" value="3"/>
</dbReference>
<keyword evidence="1 3" id="KW-0732">Signal</keyword>
<dbReference type="InterPro" id="IPR051465">
    <property type="entry name" value="Cell_Envelope_Struct_Comp"/>
</dbReference>
<organism evidence="5 6">
    <name type="scientific">Lysinibacillus telephonicus</name>
    <dbReference type="NCBI Taxonomy" id="1714840"/>
    <lineage>
        <taxon>Bacteria</taxon>
        <taxon>Bacillati</taxon>
        <taxon>Bacillota</taxon>
        <taxon>Bacilli</taxon>
        <taxon>Bacillales</taxon>
        <taxon>Bacillaceae</taxon>
        <taxon>Lysinibacillus</taxon>
    </lineage>
</organism>
<dbReference type="OrthoDB" id="57539at2"/>
<dbReference type="Proteomes" id="UP000276349">
    <property type="component" value="Unassembled WGS sequence"/>
</dbReference>
<comment type="caution">
    <text evidence="5">The sequence shown here is derived from an EMBL/GenBank/DDBJ whole genome shotgun (WGS) entry which is preliminary data.</text>
</comment>
<feature type="region of interest" description="Disordered" evidence="2">
    <location>
        <begin position="354"/>
        <end position="377"/>
    </location>
</feature>
<evidence type="ECO:0000256" key="2">
    <source>
        <dbReference type="SAM" id="MobiDB-lite"/>
    </source>
</evidence>
<evidence type="ECO:0000259" key="4">
    <source>
        <dbReference type="PROSITE" id="PS51272"/>
    </source>
</evidence>
<feature type="region of interest" description="Disordered" evidence="2">
    <location>
        <begin position="515"/>
        <end position="539"/>
    </location>
</feature>
<evidence type="ECO:0000313" key="5">
    <source>
        <dbReference type="EMBL" id="RTQ96210.1"/>
    </source>
</evidence>
<protein>
    <submittedName>
        <fullName evidence="5">S-layer homology domain-containing protein</fullName>
    </submittedName>
</protein>
<reference evidence="5 6" key="1">
    <citation type="submission" date="2018-12" db="EMBL/GenBank/DDBJ databases">
        <authorList>
            <person name="Yu L."/>
        </authorList>
    </citation>
    <scope>NUCLEOTIDE SEQUENCE [LARGE SCALE GENOMIC DNA]</scope>
    <source>
        <strain evidence="5 6">S5H2222</strain>
    </source>
</reference>